<dbReference type="EMBL" id="QUSF01000729">
    <property type="protein sequence ID" value="RLV76330.1"/>
    <property type="molecule type" value="Genomic_DNA"/>
</dbReference>
<comment type="caution">
    <text evidence="4">The sequence shown here is derived from an EMBL/GenBank/DDBJ whole genome shotgun (WGS) entry which is preliminary data.</text>
</comment>
<dbReference type="GO" id="GO:0016491">
    <property type="term" value="F:oxidoreductase activity"/>
    <property type="evidence" value="ECO:0007669"/>
    <property type="project" value="UniProtKB-KW"/>
</dbReference>
<accession>A0A3L8R9P2</accession>
<feature type="signal peptide" evidence="3">
    <location>
        <begin position="1"/>
        <end position="23"/>
    </location>
</feature>
<evidence type="ECO:0000256" key="2">
    <source>
        <dbReference type="ARBA" id="ARBA00023002"/>
    </source>
</evidence>
<dbReference type="Gene3D" id="3.40.50.720">
    <property type="entry name" value="NAD(P)-binding Rossmann-like Domain"/>
    <property type="match status" value="1"/>
</dbReference>
<dbReference type="PANTHER" id="PTHR43157">
    <property type="entry name" value="PHOSPHATIDYLINOSITOL-GLYCAN BIOSYNTHESIS CLASS F PROTEIN-RELATED"/>
    <property type="match status" value="1"/>
</dbReference>
<proteinExistence type="inferred from homology"/>
<organism evidence="4 5">
    <name type="scientific">Chloebia gouldiae</name>
    <name type="common">Gouldian finch</name>
    <name type="synonym">Erythrura gouldiae</name>
    <dbReference type="NCBI Taxonomy" id="44316"/>
    <lineage>
        <taxon>Eukaryota</taxon>
        <taxon>Metazoa</taxon>
        <taxon>Chordata</taxon>
        <taxon>Craniata</taxon>
        <taxon>Vertebrata</taxon>
        <taxon>Euteleostomi</taxon>
        <taxon>Archelosauria</taxon>
        <taxon>Archosauria</taxon>
        <taxon>Dinosauria</taxon>
        <taxon>Saurischia</taxon>
        <taxon>Theropoda</taxon>
        <taxon>Coelurosauria</taxon>
        <taxon>Aves</taxon>
        <taxon>Neognathae</taxon>
        <taxon>Neoaves</taxon>
        <taxon>Telluraves</taxon>
        <taxon>Australaves</taxon>
        <taxon>Passeriformes</taxon>
        <taxon>Passeroidea</taxon>
        <taxon>Passeridae</taxon>
        <taxon>Chloebia</taxon>
    </lineage>
</organism>
<reference evidence="4 5" key="1">
    <citation type="journal article" date="2018" name="Proc. R. Soc. B">
        <title>A non-coding region near Follistatin controls head colour polymorphism in the Gouldian finch.</title>
        <authorList>
            <person name="Toomey M.B."/>
            <person name="Marques C.I."/>
            <person name="Andrade P."/>
            <person name="Araujo P.M."/>
            <person name="Sabatino S."/>
            <person name="Gazda M.A."/>
            <person name="Afonso S."/>
            <person name="Lopes R.J."/>
            <person name="Corbo J.C."/>
            <person name="Carneiro M."/>
        </authorList>
    </citation>
    <scope>NUCLEOTIDE SEQUENCE [LARGE SCALE GENOMIC DNA]</scope>
    <source>
        <strain evidence="4">Red01</strain>
        <tissue evidence="4">Muscle</tissue>
    </source>
</reference>
<keyword evidence="5" id="KW-1185">Reference proteome</keyword>
<keyword evidence="3" id="KW-0732">Signal</keyword>
<dbReference type="PANTHER" id="PTHR43157:SF30">
    <property type="entry name" value="RETINOL DEHYDROGENASE 11-LIKE"/>
    <property type="match status" value="1"/>
</dbReference>
<dbReference type="Proteomes" id="UP000276834">
    <property type="component" value="Unassembled WGS sequence"/>
</dbReference>
<gene>
    <name evidence="4" type="ORF">DV515_00017089</name>
</gene>
<dbReference type="OrthoDB" id="191139at2759"/>
<comment type="similarity">
    <text evidence="1">Belongs to the short-chain dehydrogenases/reductases (SDR) family.</text>
</comment>
<dbReference type="AlphaFoldDB" id="A0A3L8R9P2"/>
<evidence type="ECO:0000313" key="5">
    <source>
        <dbReference type="Proteomes" id="UP000276834"/>
    </source>
</evidence>
<evidence type="ECO:0000256" key="1">
    <source>
        <dbReference type="ARBA" id="ARBA00006484"/>
    </source>
</evidence>
<feature type="chain" id="PRO_5017936659" evidence="3">
    <location>
        <begin position="24"/>
        <end position="111"/>
    </location>
</feature>
<keyword evidence="2" id="KW-0560">Oxidoreductase</keyword>
<name>A0A3L8R9P2_CHLGU</name>
<evidence type="ECO:0000256" key="3">
    <source>
        <dbReference type="SAM" id="SignalP"/>
    </source>
</evidence>
<evidence type="ECO:0000313" key="4">
    <source>
        <dbReference type="EMBL" id="RLV76330.1"/>
    </source>
</evidence>
<sequence length="111" mass="11753">MRHFGWAMRALFVLLRPFMKVSGAASRPSWGAAGRVGGARPLLTPLSPQSAKQGAASTIFCAVSEEAAGITGKYFDSSCRLALPSAAARDAALARKLWEASERLTGLTEQD</sequence>
<protein>
    <submittedName>
        <fullName evidence="4">Uncharacterized protein</fullName>
    </submittedName>
</protein>